<feature type="domain" description="DinB-like" evidence="1">
    <location>
        <begin position="37"/>
        <end position="188"/>
    </location>
</feature>
<dbReference type="SUPFAM" id="SSF109854">
    <property type="entry name" value="DinB/YfiT-like putative metalloenzymes"/>
    <property type="match status" value="1"/>
</dbReference>
<dbReference type="Proteomes" id="UP001597058">
    <property type="component" value="Unassembled WGS sequence"/>
</dbReference>
<dbReference type="InterPro" id="IPR024775">
    <property type="entry name" value="DinB-like"/>
</dbReference>
<dbReference type="InterPro" id="IPR034660">
    <property type="entry name" value="DinB/YfiT-like"/>
</dbReference>
<gene>
    <name evidence="2" type="ORF">ACFQ5X_17240</name>
</gene>
<proteinExistence type="predicted"/>
<evidence type="ECO:0000313" key="2">
    <source>
        <dbReference type="EMBL" id="MFD1307588.1"/>
    </source>
</evidence>
<dbReference type="EMBL" id="JBHTMM010000019">
    <property type="protein sequence ID" value="MFD1307588.1"/>
    <property type="molecule type" value="Genomic_DNA"/>
</dbReference>
<evidence type="ECO:0000259" key="1">
    <source>
        <dbReference type="Pfam" id="PF12867"/>
    </source>
</evidence>
<dbReference type="RefSeq" id="WP_381242670.1">
    <property type="nucleotide sequence ID" value="NZ_JBHSKH010000136.1"/>
</dbReference>
<dbReference type="Pfam" id="PF12867">
    <property type="entry name" value="DinB_2"/>
    <property type="match status" value="1"/>
</dbReference>
<keyword evidence="3" id="KW-1185">Reference proteome</keyword>
<reference evidence="3" key="1">
    <citation type="journal article" date="2019" name="Int. J. Syst. Evol. Microbiol.">
        <title>The Global Catalogue of Microorganisms (GCM) 10K type strain sequencing project: providing services to taxonomists for standard genome sequencing and annotation.</title>
        <authorList>
            <consortium name="The Broad Institute Genomics Platform"/>
            <consortium name="The Broad Institute Genome Sequencing Center for Infectious Disease"/>
            <person name="Wu L."/>
            <person name="Ma J."/>
        </authorList>
    </citation>
    <scope>NUCLEOTIDE SEQUENCE [LARGE SCALE GENOMIC DNA]</scope>
    <source>
        <strain evidence="3">CGMCC 4.7020</strain>
    </source>
</reference>
<dbReference type="Gene3D" id="1.20.120.450">
    <property type="entry name" value="dinb family like domain"/>
    <property type="match status" value="1"/>
</dbReference>
<sequence>MIICLHMSMTDGGRLSANLEQPMTSSGPVTRDLLETFDDVRSRTFARLDGLTDAEYLWEPVASCMTLRADADGVFRADPRPTGGVRPAPFTTIAWRIWHIGADCLRGYGRFFEGQLQSGDDRHLWPGTATEGVQMMADDWSRFRTQVESLGDDRLLRPMGSRAGVYGHESYLLLALHALDEAAHHGAELGVLRDLYLHGFAAEEGPHDDVVGTTP</sequence>
<accession>A0ABW3XH78</accession>
<protein>
    <submittedName>
        <fullName evidence="2">DinB family protein</fullName>
    </submittedName>
</protein>
<evidence type="ECO:0000313" key="3">
    <source>
        <dbReference type="Proteomes" id="UP001597058"/>
    </source>
</evidence>
<name>A0ABW3XH78_9ACTN</name>
<comment type="caution">
    <text evidence="2">The sequence shown here is derived from an EMBL/GenBank/DDBJ whole genome shotgun (WGS) entry which is preliminary data.</text>
</comment>
<organism evidence="2 3">
    <name type="scientific">Streptomyces kaempferi</name>
    <dbReference type="NCBI Taxonomy" id="333725"/>
    <lineage>
        <taxon>Bacteria</taxon>
        <taxon>Bacillati</taxon>
        <taxon>Actinomycetota</taxon>
        <taxon>Actinomycetes</taxon>
        <taxon>Kitasatosporales</taxon>
        <taxon>Streptomycetaceae</taxon>
        <taxon>Streptomyces</taxon>
    </lineage>
</organism>